<dbReference type="Proteomes" id="UP000342249">
    <property type="component" value="Unassembled WGS sequence"/>
</dbReference>
<evidence type="ECO:0000313" key="3">
    <source>
        <dbReference type="EMBL" id="MPQ64927.1"/>
    </source>
</evidence>
<dbReference type="RefSeq" id="WP_152754065.1">
    <property type="nucleotide sequence ID" value="NZ_SPSE01000052.1"/>
</dbReference>
<evidence type="ECO:0000256" key="1">
    <source>
        <dbReference type="SAM" id="Phobius"/>
    </source>
</evidence>
<comment type="caution">
    <text evidence="3">The sequence shown here is derived from an EMBL/GenBank/DDBJ whole genome shotgun (WGS) entry which is preliminary data.</text>
</comment>
<organism evidence="3 4">
    <name type="scientific">Clostridium estertheticum</name>
    <dbReference type="NCBI Taxonomy" id="238834"/>
    <lineage>
        <taxon>Bacteria</taxon>
        <taxon>Bacillati</taxon>
        <taxon>Bacillota</taxon>
        <taxon>Clostridia</taxon>
        <taxon>Eubacteriales</taxon>
        <taxon>Clostridiaceae</taxon>
        <taxon>Clostridium</taxon>
    </lineage>
</organism>
<dbReference type="GO" id="GO:0006508">
    <property type="term" value="P:proteolysis"/>
    <property type="evidence" value="ECO:0007669"/>
    <property type="project" value="UniProtKB-KW"/>
</dbReference>
<keyword evidence="1" id="KW-0812">Transmembrane</keyword>
<feature type="transmembrane region" description="Helical" evidence="1">
    <location>
        <begin position="85"/>
        <end position="106"/>
    </location>
</feature>
<dbReference type="GO" id="GO:0008237">
    <property type="term" value="F:metallopeptidase activity"/>
    <property type="evidence" value="ECO:0007669"/>
    <property type="project" value="UniProtKB-KW"/>
</dbReference>
<feature type="transmembrane region" description="Helical" evidence="1">
    <location>
        <begin position="26"/>
        <end position="45"/>
    </location>
</feature>
<sequence length="107" mass="11767">MYALLYGLQTGIGEEILFRGFIGKRLVSKFGFLVGNIVQALIFAVPHILNFAATPILEITLCVLNALFIGYVFGYITEKIYNGSIIPSIMAHALINILSGLLLIFVF</sequence>
<evidence type="ECO:0000259" key="2">
    <source>
        <dbReference type="Pfam" id="PF02517"/>
    </source>
</evidence>
<name>A0A5N7IUC8_9CLOT</name>
<reference evidence="3 4" key="1">
    <citation type="journal article" date="2019" name="Lett. Appl. Microbiol.">
        <title>A case of 'blown pack' spoilage of vacuum-packaged pork likely associated with Clostridium estertheticum in Canada.</title>
        <authorList>
            <person name="Zhang P."/>
            <person name="Ward P."/>
            <person name="McMullen L.M."/>
            <person name="Yang X."/>
        </authorList>
    </citation>
    <scope>NUCLEOTIDE SEQUENCE [LARGE SCALE GENOMIC DNA]</scope>
    <source>
        <strain evidence="3 4">MA19</strain>
    </source>
</reference>
<feature type="transmembrane region" description="Helical" evidence="1">
    <location>
        <begin position="51"/>
        <end position="73"/>
    </location>
</feature>
<dbReference type="Pfam" id="PF02517">
    <property type="entry name" value="Rce1-like"/>
    <property type="match status" value="1"/>
</dbReference>
<evidence type="ECO:0000313" key="4">
    <source>
        <dbReference type="Proteomes" id="UP000342249"/>
    </source>
</evidence>
<protein>
    <submittedName>
        <fullName evidence="3">CPBP family intramembrane metalloprotease</fullName>
    </submittedName>
</protein>
<feature type="domain" description="CAAX prenyl protease 2/Lysostaphin resistance protein A-like" evidence="2">
    <location>
        <begin position="3"/>
        <end position="98"/>
    </location>
</feature>
<dbReference type="AlphaFoldDB" id="A0A5N7IUC8"/>
<gene>
    <name evidence="3" type="ORF">E4V82_22970</name>
</gene>
<keyword evidence="3" id="KW-0378">Hydrolase</keyword>
<dbReference type="GO" id="GO:0004175">
    <property type="term" value="F:endopeptidase activity"/>
    <property type="evidence" value="ECO:0007669"/>
    <property type="project" value="UniProtKB-ARBA"/>
</dbReference>
<accession>A0A5N7IUC8</accession>
<keyword evidence="3" id="KW-0482">Metalloprotease</keyword>
<dbReference type="EMBL" id="SPSF01000059">
    <property type="protein sequence ID" value="MPQ64927.1"/>
    <property type="molecule type" value="Genomic_DNA"/>
</dbReference>
<keyword evidence="1" id="KW-1133">Transmembrane helix</keyword>
<keyword evidence="1" id="KW-0472">Membrane</keyword>
<dbReference type="GO" id="GO:0080120">
    <property type="term" value="P:CAAX-box protein maturation"/>
    <property type="evidence" value="ECO:0007669"/>
    <property type="project" value="UniProtKB-ARBA"/>
</dbReference>
<dbReference type="InterPro" id="IPR003675">
    <property type="entry name" value="Rce1/LyrA-like_dom"/>
</dbReference>
<proteinExistence type="predicted"/>
<keyword evidence="3" id="KW-0645">Protease</keyword>